<dbReference type="InterPro" id="IPR009056">
    <property type="entry name" value="Cyt_c-like_dom"/>
</dbReference>
<gene>
    <name evidence="5" type="ORF">MNBD_GAMMA26-1780</name>
</gene>
<dbReference type="GO" id="GO:0009055">
    <property type="term" value="F:electron transfer activity"/>
    <property type="evidence" value="ECO:0007669"/>
    <property type="project" value="InterPro"/>
</dbReference>
<evidence type="ECO:0000256" key="1">
    <source>
        <dbReference type="ARBA" id="ARBA00022617"/>
    </source>
</evidence>
<dbReference type="Gene3D" id="1.10.760.10">
    <property type="entry name" value="Cytochrome c-like domain"/>
    <property type="match status" value="1"/>
</dbReference>
<dbReference type="EMBL" id="UOFX01000080">
    <property type="protein sequence ID" value="VAX10947.1"/>
    <property type="molecule type" value="Genomic_DNA"/>
</dbReference>
<proteinExistence type="predicted"/>
<reference evidence="5" key="1">
    <citation type="submission" date="2018-06" db="EMBL/GenBank/DDBJ databases">
        <authorList>
            <person name="Zhirakovskaya E."/>
        </authorList>
    </citation>
    <scope>NUCLEOTIDE SEQUENCE</scope>
</reference>
<name>A0A3B1C208_9ZZZZ</name>
<evidence type="ECO:0000259" key="4">
    <source>
        <dbReference type="PROSITE" id="PS51007"/>
    </source>
</evidence>
<accession>A0A3B1C208</accession>
<dbReference type="GO" id="GO:0020037">
    <property type="term" value="F:heme binding"/>
    <property type="evidence" value="ECO:0007669"/>
    <property type="project" value="InterPro"/>
</dbReference>
<sequence>MRQSLLLMVIMYAFFWSGWAFSLSGFGDPENGQRLYSQRCVMCHGMDGRGRRGMAPDFFKEWSRFSKSDDELANSIRDDYRSTNGNYGAGGCPQHMLSDGQMEDLLSYLRALTERKPTGSFGFDQRGGFGKHDDFVPPF</sequence>
<organism evidence="5">
    <name type="scientific">hydrothermal vent metagenome</name>
    <dbReference type="NCBI Taxonomy" id="652676"/>
    <lineage>
        <taxon>unclassified sequences</taxon>
        <taxon>metagenomes</taxon>
        <taxon>ecological metagenomes</taxon>
    </lineage>
</organism>
<dbReference type="PROSITE" id="PS51007">
    <property type="entry name" value="CYTC"/>
    <property type="match status" value="1"/>
</dbReference>
<feature type="domain" description="Cytochrome c" evidence="4">
    <location>
        <begin position="27"/>
        <end position="113"/>
    </location>
</feature>
<keyword evidence="3" id="KW-0408">Iron</keyword>
<dbReference type="Pfam" id="PF00034">
    <property type="entry name" value="Cytochrom_C"/>
    <property type="match status" value="1"/>
</dbReference>
<evidence type="ECO:0000313" key="5">
    <source>
        <dbReference type="EMBL" id="VAX10947.1"/>
    </source>
</evidence>
<dbReference type="SUPFAM" id="SSF46626">
    <property type="entry name" value="Cytochrome c"/>
    <property type="match status" value="1"/>
</dbReference>
<dbReference type="InterPro" id="IPR036909">
    <property type="entry name" value="Cyt_c-like_dom_sf"/>
</dbReference>
<keyword evidence="2" id="KW-0479">Metal-binding</keyword>
<protein>
    <recommendedName>
        <fullName evidence="4">Cytochrome c domain-containing protein</fullName>
    </recommendedName>
</protein>
<evidence type="ECO:0000256" key="3">
    <source>
        <dbReference type="ARBA" id="ARBA00023004"/>
    </source>
</evidence>
<dbReference type="GO" id="GO:0046872">
    <property type="term" value="F:metal ion binding"/>
    <property type="evidence" value="ECO:0007669"/>
    <property type="project" value="UniProtKB-KW"/>
</dbReference>
<keyword evidence="1" id="KW-0349">Heme</keyword>
<evidence type="ECO:0000256" key="2">
    <source>
        <dbReference type="ARBA" id="ARBA00022723"/>
    </source>
</evidence>
<dbReference type="AlphaFoldDB" id="A0A3B1C208"/>